<evidence type="ECO:0000313" key="3">
    <source>
        <dbReference type="Proteomes" id="UP001444661"/>
    </source>
</evidence>
<comment type="caution">
    <text evidence="2">The sequence shown here is derived from an EMBL/GenBank/DDBJ whole genome shotgun (WGS) entry which is preliminary data.</text>
</comment>
<name>A0ABR1RQR5_9PEZI</name>
<sequence>MPIRLINTETLLLESFNTPPPYAILSHTWGPEEVSLQEWEVVHDSGAIQGQCPHIQKKSRPNVEQKEGCEKVKGACKQAARDGIQYLWCDTNCIDKTSSAELSEAINSMFAWYRNSKVCYAILTDVEVPKATSLRDHKSNTEGWFMRYQNTKSQNIDVWNDFQNSRWWTRGWTLQELLAPKNVVFFASDWSPLGSKAGLSEWILSFTTIHRQALQDASSIHTFSIAQRMSWAADRKTTVPEDMAYCLLGIFNVNMPMLYGQGCSQAFFKLQEEIIKESDDQSILAWDYTSDALNNWGSALAPSPVQFRACGSLGRDDSSQRVPYSITNHGISMLSKMSLDTGYLMATKLRDTDLYITLQPSRFPGTRLPLLATLTPSQNPDLFSSGFLVQFGSGDMSPTGVFRNASAMDPIITATLQPRRRSSISHQAIWGQGFSLLLSISWDRHCHIQSWHTTVLNDPERLIINKWLHDPECLALERRTICEAPDADGPTRMIQIHRWISEKNTKANGDHVPLVDCSREVLEDCHSQQELVLSVVFRPPGH</sequence>
<dbReference type="Proteomes" id="UP001444661">
    <property type="component" value="Unassembled WGS sequence"/>
</dbReference>
<dbReference type="Pfam" id="PF06985">
    <property type="entry name" value="HET"/>
    <property type="match status" value="1"/>
</dbReference>
<dbReference type="PANTHER" id="PTHR10622:SF10">
    <property type="entry name" value="HET DOMAIN-CONTAINING PROTEIN"/>
    <property type="match status" value="1"/>
</dbReference>
<dbReference type="EMBL" id="JAQQWK010000013">
    <property type="protein sequence ID" value="KAK8017304.1"/>
    <property type="molecule type" value="Genomic_DNA"/>
</dbReference>
<keyword evidence="3" id="KW-1185">Reference proteome</keyword>
<protein>
    <submittedName>
        <fullName evidence="2">Heterokaryon incompatibility protein het-E-1</fullName>
    </submittedName>
</protein>
<feature type="domain" description="Heterokaryon incompatibility" evidence="1">
    <location>
        <begin position="22"/>
        <end position="176"/>
    </location>
</feature>
<evidence type="ECO:0000313" key="2">
    <source>
        <dbReference type="EMBL" id="KAK8017304.1"/>
    </source>
</evidence>
<accession>A0ABR1RQR5</accession>
<dbReference type="PANTHER" id="PTHR10622">
    <property type="entry name" value="HET DOMAIN-CONTAINING PROTEIN"/>
    <property type="match status" value="1"/>
</dbReference>
<dbReference type="InterPro" id="IPR010730">
    <property type="entry name" value="HET"/>
</dbReference>
<evidence type="ECO:0000259" key="1">
    <source>
        <dbReference type="Pfam" id="PF06985"/>
    </source>
</evidence>
<reference evidence="2 3" key="1">
    <citation type="submission" date="2023-01" db="EMBL/GenBank/DDBJ databases">
        <title>Analysis of 21 Apiospora genomes using comparative genomics revels a genus with tremendous synthesis potential of carbohydrate active enzymes and secondary metabolites.</title>
        <authorList>
            <person name="Sorensen T."/>
        </authorList>
    </citation>
    <scope>NUCLEOTIDE SEQUENCE [LARGE SCALE GENOMIC DNA]</scope>
    <source>
        <strain evidence="2 3">CBS 33761</strain>
    </source>
</reference>
<organism evidence="2 3">
    <name type="scientific">Apiospora rasikravindrae</name>
    <dbReference type="NCBI Taxonomy" id="990691"/>
    <lineage>
        <taxon>Eukaryota</taxon>
        <taxon>Fungi</taxon>
        <taxon>Dikarya</taxon>
        <taxon>Ascomycota</taxon>
        <taxon>Pezizomycotina</taxon>
        <taxon>Sordariomycetes</taxon>
        <taxon>Xylariomycetidae</taxon>
        <taxon>Amphisphaeriales</taxon>
        <taxon>Apiosporaceae</taxon>
        <taxon>Apiospora</taxon>
    </lineage>
</organism>
<gene>
    <name evidence="2" type="ORF">PG993_013630</name>
</gene>
<proteinExistence type="predicted"/>